<dbReference type="OrthoDB" id="9805696at2"/>
<dbReference type="PROSITE" id="PS51194">
    <property type="entry name" value="HELICASE_CTER"/>
    <property type="match status" value="1"/>
</dbReference>
<dbReference type="EMBL" id="CP002156">
    <property type="protein sequence ID" value="ADM08768.1"/>
    <property type="molecule type" value="Genomic_DNA"/>
</dbReference>
<evidence type="ECO:0000256" key="3">
    <source>
        <dbReference type="ARBA" id="ARBA00022806"/>
    </source>
</evidence>
<reference evidence="11" key="1">
    <citation type="submission" date="2010-08" db="EMBL/GenBank/DDBJ databases">
        <title>Genome sequence of Parvularcula bermudensis HTCC2503.</title>
        <authorList>
            <person name="Kang D.-M."/>
            <person name="Oh H.-M."/>
            <person name="Cho J.-C."/>
        </authorList>
    </citation>
    <scope>NUCLEOTIDE SEQUENCE [LARGE SCALE GENOMIC DNA]</scope>
    <source>
        <strain evidence="11">ATCC BAA-594 / HTCC2503 / KCTC 12087</strain>
    </source>
</reference>
<feature type="compositionally biased region" description="Basic residues" evidence="7">
    <location>
        <begin position="614"/>
        <end position="623"/>
    </location>
</feature>
<dbReference type="InterPro" id="IPR044742">
    <property type="entry name" value="DEAD/DEAH_RhlB"/>
</dbReference>
<dbReference type="PROSITE" id="PS51192">
    <property type="entry name" value="HELICASE_ATP_BIND_1"/>
    <property type="match status" value="1"/>
</dbReference>
<comment type="similarity">
    <text evidence="5 6">Belongs to the DEAD box helicase family.</text>
</comment>
<dbReference type="CDD" id="cd18787">
    <property type="entry name" value="SF2_C_DEAD"/>
    <property type="match status" value="1"/>
</dbReference>
<gene>
    <name evidence="10" type="ordered locus">PB2503_03462</name>
</gene>
<protein>
    <recommendedName>
        <fullName evidence="12">ATP-dependent RNA helicase</fullName>
    </recommendedName>
</protein>
<dbReference type="Pfam" id="PF00270">
    <property type="entry name" value="DEAD"/>
    <property type="match status" value="1"/>
</dbReference>
<evidence type="ECO:0000313" key="11">
    <source>
        <dbReference type="Proteomes" id="UP000001302"/>
    </source>
</evidence>
<dbReference type="RefSeq" id="WP_013299742.1">
    <property type="nucleotide sequence ID" value="NC_014414.1"/>
</dbReference>
<evidence type="ECO:0000256" key="6">
    <source>
        <dbReference type="RuleBase" id="RU000492"/>
    </source>
</evidence>
<feature type="compositionally biased region" description="Basic and acidic residues" evidence="7">
    <location>
        <begin position="524"/>
        <end position="539"/>
    </location>
</feature>
<dbReference type="InterPro" id="IPR000629">
    <property type="entry name" value="RNA-helicase_DEAD-box_CS"/>
</dbReference>
<keyword evidence="11" id="KW-1185">Reference proteome</keyword>
<evidence type="ECO:0000256" key="4">
    <source>
        <dbReference type="ARBA" id="ARBA00022840"/>
    </source>
</evidence>
<evidence type="ECO:0008006" key="12">
    <source>
        <dbReference type="Google" id="ProtNLM"/>
    </source>
</evidence>
<dbReference type="InterPro" id="IPR011545">
    <property type="entry name" value="DEAD/DEAH_box_helicase_dom"/>
</dbReference>
<feature type="region of interest" description="Disordered" evidence="7">
    <location>
        <begin position="524"/>
        <end position="623"/>
    </location>
</feature>
<proteinExistence type="inferred from homology"/>
<dbReference type="SMART" id="SM00487">
    <property type="entry name" value="DEXDc"/>
    <property type="match status" value="1"/>
</dbReference>
<keyword evidence="3 6" id="KW-0347">Helicase</keyword>
<accession>E0TDL3</accession>
<dbReference type="GO" id="GO:0016787">
    <property type="term" value="F:hydrolase activity"/>
    <property type="evidence" value="ECO:0007669"/>
    <property type="project" value="UniProtKB-KW"/>
</dbReference>
<dbReference type="GO" id="GO:0003724">
    <property type="term" value="F:RNA helicase activity"/>
    <property type="evidence" value="ECO:0007669"/>
    <property type="project" value="UniProtKB-ARBA"/>
</dbReference>
<evidence type="ECO:0000259" key="8">
    <source>
        <dbReference type="PROSITE" id="PS51192"/>
    </source>
</evidence>
<organism evidence="10 11">
    <name type="scientific">Parvularcula bermudensis (strain ATCC BAA-594 / HTCC2503 / KCTC 12087)</name>
    <dbReference type="NCBI Taxonomy" id="314260"/>
    <lineage>
        <taxon>Bacteria</taxon>
        <taxon>Pseudomonadati</taxon>
        <taxon>Pseudomonadota</taxon>
        <taxon>Alphaproteobacteria</taxon>
        <taxon>Parvularculales</taxon>
        <taxon>Parvularculaceae</taxon>
        <taxon>Parvularcula</taxon>
    </lineage>
</organism>
<dbReference type="GO" id="GO:0005524">
    <property type="term" value="F:ATP binding"/>
    <property type="evidence" value="ECO:0007669"/>
    <property type="project" value="UniProtKB-KW"/>
</dbReference>
<dbReference type="CDD" id="cd00268">
    <property type="entry name" value="DEADc"/>
    <property type="match status" value="1"/>
</dbReference>
<dbReference type="PANTHER" id="PTHR47959:SF1">
    <property type="entry name" value="ATP-DEPENDENT RNA HELICASE DBPA"/>
    <property type="match status" value="1"/>
</dbReference>
<dbReference type="KEGG" id="pbr:PB2503_03462"/>
<dbReference type="InterPro" id="IPR012677">
    <property type="entry name" value="Nucleotide-bd_a/b_plait_sf"/>
</dbReference>
<dbReference type="Gene3D" id="3.40.50.300">
    <property type="entry name" value="P-loop containing nucleotide triphosphate hydrolases"/>
    <property type="match status" value="2"/>
</dbReference>
<feature type="domain" description="Helicase ATP-binding" evidence="8">
    <location>
        <begin position="34"/>
        <end position="210"/>
    </location>
</feature>
<sequence>MTLPTDTSGLPAPLSRALTAKGYDSLTEVQSAMLDEGVSGRDLLVSAQTGSGKTVAFGLAMGPDLMRGQARLPRGGVPLALVVAPTRELAMQVAREITWLYAETGATVATCVGGMDLRRERQALDRGAHIVVGTPGRLVDHISRDALDLSALRVAILDEADEMLKLGFRQELEAILDACAEDRRTLMFSATVGGGIGKLAAQYQRDALRISASGPARSHDDIAYKAMVTSQHDAEKAIINTLRFHEAENAIVFCGTRAAVARLTSRLANRGFSVVSLSGELSQQERTNALQAMRDGRARVCVATDVAARGIDLPGLELVIHADLPKDREGLLHRSGRTGRAGRKGTSVLVVPPRARRRVEQLFRDAKVDADWIAPPSAEAVLARDDARLLSDPILNEGGEADSLAQTLAEAYSAEHLAGAFIRLHRQNRSAPEEISELAVVPPGVKKGRTETTDGAWVMLSVGRAHRAEPRWLLPMLCKSAPVPKGSIGAIRVRETETYVQLDKEGAADFLNSLGTVGYLEDGIEVRRTDGPPDKEGPREAAVPVTRPRKGRTQRDGQSRSTESFDPLAPTPGQETGDSPRFKRKSRAKGKPSEGSGKPGGPKPRQTGPGGGKPLKRPKKRSS</sequence>
<dbReference type="STRING" id="314260.PB2503_03462"/>
<dbReference type="PANTHER" id="PTHR47959">
    <property type="entry name" value="ATP-DEPENDENT RNA HELICASE RHLE-RELATED"/>
    <property type="match status" value="1"/>
</dbReference>
<dbReference type="Proteomes" id="UP000001302">
    <property type="component" value="Chromosome"/>
</dbReference>
<reference evidence="10 11" key="2">
    <citation type="journal article" date="2011" name="J. Bacteriol.">
        <title>Complete genome sequence of strain HTCC2503T of Parvularcula bermudensis, the type species of the order "Parvularculales" in the class Alphaproteobacteria.</title>
        <authorList>
            <person name="Oh H.M."/>
            <person name="Kang I."/>
            <person name="Vergin K.L."/>
            <person name="Kang D."/>
            <person name="Rhee K.H."/>
            <person name="Giovannoni S.J."/>
            <person name="Cho J.C."/>
        </authorList>
    </citation>
    <scope>NUCLEOTIDE SEQUENCE [LARGE SCALE GENOMIC DNA]</scope>
    <source>
        <strain evidence="11">ATCC BAA-594 / HTCC2503 / KCTC 12087</strain>
    </source>
</reference>
<evidence type="ECO:0000256" key="5">
    <source>
        <dbReference type="ARBA" id="ARBA00038437"/>
    </source>
</evidence>
<name>E0TDL3_PARBH</name>
<dbReference type="SUPFAM" id="SSF52540">
    <property type="entry name" value="P-loop containing nucleoside triphosphate hydrolases"/>
    <property type="match status" value="1"/>
</dbReference>
<dbReference type="Pfam" id="PF03880">
    <property type="entry name" value="DbpA"/>
    <property type="match status" value="1"/>
</dbReference>
<dbReference type="GO" id="GO:0003676">
    <property type="term" value="F:nucleic acid binding"/>
    <property type="evidence" value="ECO:0007669"/>
    <property type="project" value="InterPro"/>
</dbReference>
<keyword evidence="4 6" id="KW-0067">ATP-binding</keyword>
<dbReference type="HOGENOM" id="CLU_003041_21_3_5"/>
<keyword evidence="1 6" id="KW-0547">Nucleotide-binding</keyword>
<dbReference type="Pfam" id="PF00271">
    <property type="entry name" value="Helicase_C"/>
    <property type="match status" value="1"/>
</dbReference>
<dbReference type="InterPro" id="IPR050079">
    <property type="entry name" value="DEAD_box_RNA_helicase"/>
</dbReference>
<evidence type="ECO:0000256" key="1">
    <source>
        <dbReference type="ARBA" id="ARBA00022741"/>
    </source>
</evidence>
<dbReference type="AlphaFoldDB" id="E0TDL3"/>
<dbReference type="InterPro" id="IPR005580">
    <property type="entry name" value="DbpA/CsdA_RNA-bd_dom"/>
</dbReference>
<dbReference type="PROSITE" id="PS00039">
    <property type="entry name" value="DEAD_ATP_HELICASE"/>
    <property type="match status" value="1"/>
</dbReference>
<evidence type="ECO:0000259" key="9">
    <source>
        <dbReference type="PROSITE" id="PS51194"/>
    </source>
</evidence>
<dbReference type="InterPro" id="IPR001650">
    <property type="entry name" value="Helicase_C-like"/>
</dbReference>
<evidence type="ECO:0000256" key="7">
    <source>
        <dbReference type="SAM" id="MobiDB-lite"/>
    </source>
</evidence>
<feature type="domain" description="Helicase C-terminal" evidence="9">
    <location>
        <begin position="233"/>
        <end position="382"/>
    </location>
</feature>
<dbReference type="CDD" id="cd12252">
    <property type="entry name" value="RRM_DbpA"/>
    <property type="match status" value="1"/>
</dbReference>
<evidence type="ECO:0000313" key="10">
    <source>
        <dbReference type="EMBL" id="ADM08768.1"/>
    </source>
</evidence>
<dbReference type="Gene3D" id="3.30.70.330">
    <property type="match status" value="1"/>
</dbReference>
<dbReference type="eggNOG" id="COG0513">
    <property type="taxonomic scope" value="Bacteria"/>
</dbReference>
<dbReference type="GO" id="GO:0005829">
    <property type="term" value="C:cytosol"/>
    <property type="evidence" value="ECO:0007669"/>
    <property type="project" value="TreeGrafter"/>
</dbReference>
<evidence type="ECO:0000256" key="2">
    <source>
        <dbReference type="ARBA" id="ARBA00022801"/>
    </source>
</evidence>
<dbReference type="InterPro" id="IPR027417">
    <property type="entry name" value="P-loop_NTPase"/>
</dbReference>
<keyword evidence="2 6" id="KW-0378">Hydrolase</keyword>
<dbReference type="InterPro" id="IPR014001">
    <property type="entry name" value="Helicase_ATP-bd"/>
</dbReference>
<dbReference type="SMART" id="SM00490">
    <property type="entry name" value="HELICc"/>
    <property type="match status" value="1"/>
</dbReference>